<name>A0A3E3IXX1_9FIRM</name>
<dbReference type="EMBL" id="QVLU01000008">
    <property type="protein sequence ID" value="RGE71930.1"/>
    <property type="molecule type" value="Genomic_DNA"/>
</dbReference>
<reference evidence="2 3" key="1">
    <citation type="submission" date="2018-08" db="EMBL/GenBank/DDBJ databases">
        <title>A genome reference for cultivated species of the human gut microbiota.</title>
        <authorList>
            <person name="Zou Y."/>
            <person name="Xue W."/>
            <person name="Luo G."/>
        </authorList>
    </citation>
    <scope>NUCLEOTIDE SEQUENCE [LARGE SCALE GENOMIC DNA]</scope>
    <source>
        <strain evidence="2 3">AF26-4BH</strain>
    </source>
</reference>
<dbReference type="Gene3D" id="3.20.20.80">
    <property type="entry name" value="Glycosidases"/>
    <property type="match status" value="1"/>
</dbReference>
<dbReference type="Proteomes" id="UP000261166">
    <property type="component" value="Unassembled WGS sequence"/>
</dbReference>
<dbReference type="InterPro" id="IPR028212">
    <property type="entry name" value="GHL6"/>
</dbReference>
<dbReference type="SUPFAM" id="SSF52317">
    <property type="entry name" value="Class I glutamine amidotransferase-like"/>
    <property type="match status" value="1"/>
</dbReference>
<accession>A0A3E3IXX1</accession>
<dbReference type="Pfam" id="PF14871">
    <property type="entry name" value="GHL6"/>
    <property type="match status" value="1"/>
</dbReference>
<evidence type="ECO:0000313" key="2">
    <source>
        <dbReference type="EMBL" id="RGE71930.1"/>
    </source>
</evidence>
<organism evidence="2 3">
    <name type="scientific">Eisenbergiella massiliensis</name>
    <dbReference type="NCBI Taxonomy" id="1720294"/>
    <lineage>
        <taxon>Bacteria</taxon>
        <taxon>Bacillati</taxon>
        <taxon>Bacillota</taxon>
        <taxon>Clostridia</taxon>
        <taxon>Lachnospirales</taxon>
        <taxon>Lachnospiraceae</taxon>
        <taxon>Eisenbergiella</taxon>
    </lineage>
</organism>
<dbReference type="AlphaFoldDB" id="A0A3E3IXX1"/>
<dbReference type="InterPro" id="IPR029062">
    <property type="entry name" value="Class_I_gatase-like"/>
</dbReference>
<dbReference type="CDD" id="cd03143">
    <property type="entry name" value="A4_beta-galactosidase_middle_domain"/>
    <property type="match status" value="1"/>
</dbReference>
<dbReference type="InterPro" id="IPR017853">
    <property type="entry name" value="GH"/>
</dbReference>
<dbReference type="Gene3D" id="3.40.50.880">
    <property type="match status" value="1"/>
</dbReference>
<sequence>MRMEPWYQRTFLWGQVNLTEDDPVRCDLSFWQDYWKKTGVEGVIINCGGIVSYYRSRFSYQYKAQGLGEQDYFGLWNRAAREAGLTVIARMDINCTTKEMYDRYPEWYCRDREGRPILSQGRYMACVNGGYYQEFIPEVFREIIEKYHPDGFADNSWAGPGIKTICYCENCRRLFLEECGCSLPEKADWEDPVYRKWVSWSYATRVRNWKYFNQVTSDCGGEDCKWFGMLNADPFSTGGRFYDIKKLVQDAPFIFCDHQSRDRSNGFAQNSLNGALLRLAADENIIVAESMAHYYKGERTFRLSAGQQQEVRKWMLTGLGGGIAPWFHFVGGGTQDKRKFSISRDLYRFVGENKKWFRNRTNMANVGVVWNQESAIYYGRDRAEERSAASFKGMTESLSRAGIPFLPIHADDIGKYGERLQLLILPNLAILSESQEAAVREWLKQGKDLLLTSDTGLYDAQGEWKGAGALYEDMGIRVCGKEEGITGSDEDNWMVHDSHTYLDITQPGHPVFKYTPDTQLLPFGGRLRVTENAGALQPLGSYIPAFPIYPPEFSWIREKSGEAAVYAGELESGSRVVYFPADIDRCYAKYHIPDHRRLLEGAVRWAGRESFPVSVEAPAHVNCNAYRHFCREDGGQEESKDGSRSSGQGRDREGGKTDCLLIHLVNLAGCDVPLGALEANLPIGPVRITLRVPEAGEEAVSLISGEHIRITEENGERVILLSRLEEQELLTVSLN</sequence>
<feature type="region of interest" description="Disordered" evidence="1">
    <location>
        <begin position="633"/>
        <end position="654"/>
    </location>
</feature>
<evidence type="ECO:0008006" key="4">
    <source>
        <dbReference type="Google" id="ProtNLM"/>
    </source>
</evidence>
<evidence type="ECO:0000256" key="1">
    <source>
        <dbReference type="SAM" id="MobiDB-lite"/>
    </source>
</evidence>
<comment type="caution">
    <text evidence="2">The sequence shown here is derived from an EMBL/GenBank/DDBJ whole genome shotgun (WGS) entry which is preliminary data.</text>
</comment>
<dbReference type="SUPFAM" id="SSF51445">
    <property type="entry name" value="(Trans)glycosidases"/>
    <property type="match status" value="1"/>
</dbReference>
<protein>
    <recommendedName>
        <fullName evidence="4">Beta-galactosidase trimerisation domain-containing protein</fullName>
    </recommendedName>
</protein>
<gene>
    <name evidence="2" type="ORF">DWY69_10680</name>
</gene>
<proteinExistence type="predicted"/>
<evidence type="ECO:0000313" key="3">
    <source>
        <dbReference type="Proteomes" id="UP000261166"/>
    </source>
</evidence>
<dbReference type="OrthoDB" id="9780891at2"/>